<sequence length="93" mass="10821">MKEPVPLSRKLGKKPKWYFADDKLSRLPSKMSIDSAAELKYRRQTAEFIQEMAERLNHNIPHHRGQLAKCIASTRRQLLGCIYLACRCADYEV</sequence>
<protein>
    <submittedName>
        <fullName evidence="1">Uncharacterized protein</fullName>
    </submittedName>
</protein>
<dbReference type="Proteomes" id="UP001497535">
    <property type="component" value="Unassembled WGS sequence"/>
</dbReference>
<dbReference type="EMBL" id="CAVMJV010000022">
    <property type="protein sequence ID" value="CAK5071721.1"/>
    <property type="molecule type" value="Genomic_DNA"/>
</dbReference>
<evidence type="ECO:0000313" key="2">
    <source>
        <dbReference type="Proteomes" id="UP001497535"/>
    </source>
</evidence>
<name>A0ACB0Z0A5_MELEN</name>
<accession>A0ACB0Z0A5</accession>
<comment type="caution">
    <text evidence="1">The sequence shown here is derived from an EMBL/GenBank/DDBJ whole genome shotgun (WGS) entry which is preliminary data.</text>
</comment>
<evidence type="ECO:0000313" key="1">
    <source>
        <dbReference type="EMBL" id="CAK5071721.1"/>
    </source>
</evidence>
<gene>
    <name evidence="1" type="ORF">MENTE1834_LOCUS18978</name>
</gene>
<proteinExistence type="predicted"/>
<organism evidence="1 2">
    <name type="scientific">Meloidogyne enterolobii</name>
    <name type="common">Root-knot nematode worm</name>
    <name type="synonym">Meloidogyne mayaguensis</name>
    <dbReference type="NCBI Taxonomy" id="390850"/>
    <lineage>
        <taxon>Eukaryota</taxon>
        <taxon>Metazoa</taxon>
        <taxon>Ecdysozoa</taxon>
        <taxon>Nematoda</taxon>
        <taxon>Chromadorea</taxon>
        <taxon>Rhabditida</taxon>
        <taxon>Tylenchina</taxon>
        <taxon>Tylenchomorpha</taxon>
        <taxon>Tylenchoidea</taxon>
        <taxon>Meloidogynidae</taxon>
        <taxon>Meloidogyninae</taxon>
        <taxon>Meloidogyne</taxon>
    </lineage>
</organism>
<reference evidence="1" key="1">
    <citation type="submission" date="2023-11" db="EMBL/GenBank/DDBJ databases">
        <authorList>
            <person name="Poullet M."/>
        </authorList>
    </citation>
    <scope>NUCLEOTIDE SEQUENCE</scope>
    <source>
        <strain evidence="1">E1834</strain>
    </source>
</reference>
<keyword evidence="2" id="KW-1185">Reference proteome</keyword>